<reference evidence="1 2" key="1">
    <citation type="submission" date="2019-11" db="EMBL/GenBank/DDBJ databases">
        <authorList>
            <person name="Zheng R.K."/>
            <person name="Sun C.M."/>
        </authorList>
    </citation>
    <scope>NUCLEOTIDE SEQUENCE [LARGE SCALE GENOMIC DNA]</scope>
    <source>
        <strain evidence="1 2">SRB007</strain>
    </source>
</reference>
<protein>
    <submittedName>
        <fullName evidence="1">Phosphonate C-P lyase system protein PhnH</fullName>
    </submittedName>
</protein>
<dbReference type="PIRSF" id="PIRSF020680">
    <property type="entry name" value="PhnH"/>
    <property type="match status" value="1"/>
</dbReference>
<dbReference type="SUPFAM" id="SSF159709">
    <property type="entry name" value="PhnH-like"/>
    <property type="match status" value="1"/>
</dbReference>
<dbReference type="NCBIfam" id="TIGR03292">
    <property type="entry name" value="PhnH_redo"/>
    <property type="match status" value="1"/>
</dbReference>
<dbReference type="InterPro" id="IPR038058">
    <property type="entry name" value="PhnH-like_sp"/>
</dbReference>
<accession>A0A6I6JF92</accession>
<evidence type="ECO:0000313" key="1">
    <source>
        <dbReference type="EMBL" id="QGY39203.1"/>
    </source>
</evidence>
<keyword evidence="2" id="KW-1185">Reference proteome</keyword>
<dbReference type="Gene3D" id="3.40.50.11310">
    <property type="entry name" value="Bacterial phosphonate metabolism protein PhnH"/>
    <property type="match status" value="1"/>
</dbReference>
<sequence>MMQGQTETVSPGLESPVMDSQRIFRAVLATMARPGTVTVLGNWPDPPRPLRPAAASVCLALADLDTPMWLGENPPAEVSTYLRFHCGCPVVQDQESAGFALVLDGTRLPDLSRFNPGHQEYPDRSTTVIIQVNRLEVGSGVRLTGPGIKDEMRLGVVGLEENFWTEMGRNHARYPLGYDVILATDTEIASLPRSVRVEV</sequence>
<dbReference type="Proteomes" id="UP000428328">
    <property type="component" value="Chromosome"/>
</dbReference>
<keyword evidence="1" id="KW-0456">Lyase</keyword>
<dbReference type="EMBL" id="CP046400">
    <property type="protein sequence ID" value="QGY39203.1"/>
    <property type="molecule type" value="Genomic_DNA"/>
</dbReference>
<dbReference type="GO" id="GO:0019634">
    <property type="term" value="P:organic phosphonate metabolic process"/>
    <property type="evidence" value="ECO:0007669"/>
    <property type="project" value="InterPro"/>
</dbReference>
<dbReference type="InterPro" id="IPR008772">
    <property type="entry name" value="Phosphonate_metab_PhnH"/>
</dbReference>
<dbReference type="AlphaFoldDB" id="A0A6I6JF92"/>
<gene>
    <name evidence="1" type="primary">phnH</name>
    <name evidence="1" type="ORF">GM415_03380</name>
</gene>
<evidence type="ECO:0000313" key="2">
    <source>
        <dbReference type="Proteomes" id="UP000428328"/>
    </source>
</evidence>
<dbReference type="RefSeq" id="WP_158946428.1">
    <property type="nucleotide sequence ID" value="NZ_CP046400.1"/>
</dbReference>
<organism evidence="1 2">
    <name type="scientific">Pseudodesulfovibrio cashew</name>
    <dbReference type="NCBI Taxonomy" id="2678688"/>
    <lineage>
        <taxon>Bacteria</taxon>
        <taxon>Pseudomonadati</taxon>
        <taxon>Thermodesulfobacteriota</taxon>
        <taxon>Desulfovibrionia</taxon>
        <taxon>Desulfovibrionales</taxon>
        <taxon>Desulfovibrionaceae</taxon>
    </lineage>
</organism>
<proteinExistence type="predicted"/>
<dbReference type="GO" id="GO:0016829">
    <property type="term" value="F:lyase activity"/>
    <property type="evidence" value="ECO:0007669"/>
    <property type="project" value="UniProtKB-KW"/>
</dbReference>
<name>A0A6I6JF92_9BACT</name>
<dbReference type="KEGG" id="psel:GM415_03380"/>
<dbReference type="Pfam" id="PF05845">
    <property type="entry name" value="PhnH"/>
    <property type="match status" value="1"/>
</dbReference>